<evidence type="ECO:0008006" key="5">
    <source>
        <dbReference type="Google" id="ProtNLM"/>
    </source>
</evidence>
<dbReference type="InterPro" id="IPR008927">
    <property type="entry name" value="6-PGluconate_DH-like_C_sf"/>
</dbReference>
<dbReference type="InterPro" id="IPR036291">
    <property type="entry name" value="NAD(P)-bd_dom_sf"/>
</dbReference>
<evidence type="ECO:0000313" key="3">
    <source>
        <dbReference type="EMBL" id="BCO26856.1"/>
    </source>
</evidence>
<reference evidence="3 4" key="1">
    <citation type="journal article" date="2021" name="Microbiol. Spectr.">
        <title>A Single Bacterium Capable of Oxidation and Reduction of Iron at Circumneutral pH.</title>
        <authorList>
            <person name="Kato S."/>
            <person name="Ohkuma M."/>
        </authorList>
    </citation>
    <scope>NUCLEOTIDE SEQUENCE [LARGE SCALE GENOMIC DNA]</scope>
    <source>
        <strain evidence="3 4">MIZ03</strain>
    </source>
</reference>
<organism evidence="3 4">
    <name type="scientific">Rhodoferax lithotrophicus</name>
    <dbReference type="NCBI Taxonomy" id="2798804"/>
    <lineage>
        <taxon>Bacteria</taxon>
        <taxon>Pseudomonadati</taxon>
        <taxon>Pseudomonadota</taxon>
        <taxon>Betaproteobacteria</taxon>
        <taxon>Burkholderiales</taxon>
        <taxon>Comamonadaceae</taxon>
        <taxon>Rhodoferax</taxon>
    </lineage>
</organism>
<proteinExistence type="predicted"/>
<protein>
    <recommendedName>
        <fullName evidence="5">DUF2520 domain-containing protein</fullName>
    </recommendedName>
</protein>
<dbReference type="SUPFAM" id="SSF48179">
    <property type="entry name" value="6-phosphogluconate dehydrogenase C-terminal domain-like"/>
    <property type="match status" value="1"/>
</dbReference>
<dbReference type="RefSeq" id="WP_223910968.1">
    <property type="nucleotide sequence ID" value="NZ_AP024238.1"/>
</dbReference>
<dbReference type="Gene3D" id="1.10.1040.20">
    <property type="entry name" value="ProC-like, C-terminal domain"/>
    <property type="match status" value="1"/>
</dbReference>
<feature type="domain" description="DUF2520" evidence="2">
    <location>
        <begin position="135"/>
        <end position="262"/>
    </location>
</feature>
<dbReference type="PANTHER" id="PTHR40459:SF1">
    <property type="entry name" value="CONSERVED HYPOTHETICAL ALANINE AND LEUCINE RICH PROTEIN"/>
    <property type="match status" value="1"/>
</dbReference>
<evidence type="ECO:0000259" key="2">
    <source>
        <dbReference type="Pfam" id="PF10728"/>
    </source>
</evidence>
<accession>A0ABM7MKQ6</accession>
<sequence length="273" mass="28528">MQSINILGAGRVGQTLGRLLAQSTGYRVQGVLTRHASSAQAAVDFIGTGQAHTELRTMPAADLWMLAVPDGQIAPMAAALAELEGMQPALVFHCSGALCASELHPLQTKGWQVASAHCLLSFAQPATALGQFAGTPCALEGDTQALPVLRTLFTQLGATCFELASADKLLYHAGAVFATNFLPVLQDLAERLWQHVNMPPELARQMRATLLTNAVNNIVQLGPQAALTGPAARGDAALVAQQGQAVSLWDTQAGVAYQALSDLACQLAQCPPG</sequence>
<dbReference type="EMBL" id="AP024238">
    <property type="protein sequence ID" value="BCO26856.1"/>
    <property type="molecule type" value="Genomic_DNA"/>
</dbReference>
<name>A0ABM7MKQ6_9BURK</name>
<gene>
    <name evidence="3" type="ORF">MIZ03_1742</name>
</gene>
<dbReference type="Gene3D" id="3.40.50.720">
    <property type="entry name" value="NAD(P)-binding Rossmann-like Domain"/>
    <property type="match status" value="1"/>
</dbReference>
<dbReference type="SUPFAM" id="SSF51735">
    <property type="entry name" value="NAD(P)-binding Rossmann-fold domains"/>
    <property type="match status" value="1"/>
</dbReference>
<keyword evidence="4" id="KW-1185">Reference proteome</keyword>
<evidence type="ECO:0000259" key="1">
    <source>
        <dbReference type="Pfam" id="PF10727"/>
    </source>
</evidence>
<dbReference type="InterPro" id="IPR037108">
    <property type="entry name" value="TM1727-like_C_sf"/>
</dbReference>
<feature type="domain" description="Putative oxidoreductase/dehydrogenase Rossmann-like" evidence="1">
    <location>
        <begin position="3"/>
        <end position="110"/>
    </location>
</feature>
<dbReference type="InterPro" id="IPR018931">
    <property type="entry name" value="DUF2520"/>
</dbReference>
<dbReference type="InterPro" id="IPR019665">
    <property type="entry name" value="OxRdtase/DH_put_Rossmann_dom"/>
</dbReference>
<dbReference type="PANTHER" id="PTHR40459">
    <property type="entry name" value="CONSERVED HYPOTHETICAL ALANINE AND LEUCINE RICH PROTEIN"/>
    <property type="match status" value="1"/>
</dbReference>
<dbReference type="Pfam" id="PF10728">
    <property type="entry name" value="DUF2520"/>
    <property type="match status" value="1"/>
</dbReference>
<evidence type="ECO:0000313" key="4">
    <source>
        <dbReference type="Proteomes" id="UP000824366"/>
    </source>
</evidence>
<dbReference type="Pfam" id="PF10727">
    <property type="entry name" value="Rossmann-like"/>
    <property type="match status" value="1"/>
</dbReference>
<dbReference type="Proteomes" id="UP000824366">
    <property type="component" value="Chromosome"/>
</dbReference>